<reference evidence="10" key="1">
    <citation type="journal article" date="2014" name="Int. J. Syst. Evol. Microbiol.">
        <title>Complete genome sequence of Corynebacterium casei LMG S-19264T (=DSM 44701T), isolated from a smear-ripened cheese.</title>
        <authorList>
            <consortium name="US DOE Joint Genome Institute (JGI-PGF)"/>
            <person name="Walter F."/>
            <person name="Albersmeier A."/>
            <person name="Kalinowski J."/>
            <person name="Ruckert C."/>
        </authorList>
    </citation>
    <scope>NUCLEOTIDE SEQUENCE</scope>
    <source>
        <strain evidence="10">CGMCC 1.12360</strain>
    </source>
</reference>
<dbReference type="PANTHER" id="PTHR43553">
    <property type="entry name" value="HEAVY METAL TRANSPORTER"/>
    <property type="match status" value="1"/>
</dbReference>
<comment type="subcellular location">
    <subcellularLocation>
        <location evidence="1">Cell membrane</location>
        <topology evidence="1">Peripheral membrane protein</topology>
    </subcellularLocation>
</comment>
<comment type="caution">
    <text evidence="10">The sequence shown here is derived from an EMBL/GenBank/DDBJ whole genome shotgun (WGS) entry which is preliminary data.</text>
</comment>
<keyword evidence="8" id="KW-0472">Membrane</keyword>
<dbReference type="SMART" id="SM00382">
    <property type="entry name" value="AAA"/>
    <property type="match status" value="1"/>
</dbReference>
<dbReference type="CDD" id="cd03225">
    <property type="entry name" value="ABC_cobalt_CbiO_domain1"/>
    <property type="match status" value="1"/>
</dbReference>
<dbReference type="EMBL" id="BMEV01000112">
    <property type="protein sequence ID" value="GFZ91373.1"/>
    <property type="molecule type" value="Genomic_DNA"/>
</dbReference>
<dbReference type="Gene3D" id="3.40.50.300">
    <property type="entry name" value="P-loop containing nucleotide triphosphate hydrolases"/>
    <property type="match status" value="1"/>
</dbReference>
<dbReference type="InterPro" id="IPR050095">
    <property type="entry name" value="ECF_ABC_transporter_ATP-bd"/>
</dbReference>
<keyword evidence="3" id="KW-0813">Transport</keyword>
<accession>A0A8J2XJB6</accession>
<evidence type="ECO:0000256" key="2">
    <source>
        <dbReference type="ARBA" id="ARBA00005417"/>
    </source>
</evidence>
<evidence type="ECO:0000313" key="11">
    <source>
        <dbReference type="Proteomes" id="UP000602050"/>
    </source>
</evidence>
<dbReference type="GO" id="GO:0042626">
    <property type="term" value="F:ATPase-coupled transmembrane transporter activity"/>
    <property type="evidence" value="ECO:0007669"/>
    <property type="project" value="TreeGrafter"/>
</dbReference>
<dbReference type="PROSITE" id="PS00211">
    <property type="entry name" value="ABC_TRANSPORTER_1"/>
    <property type="match status" value="1"/>
</dbReference>
<dbReference type="InterPro" id="IPR003439">
    <property type="entry name" value="ABC_transporter-like_ATP-bd"/>
</dbReference>
<comment type="similarity">
    <text evidence="2">Belongs to the ABC transporter superfamily.</text>
</comment>
<evidence type="ECO:0000259" key="9">
    <source>
        <dbReference type="PROSITE" id="PS50893"/>
    </source>
</evidence>
<sequence>MSIIQVEGLKYKYPNTDKLALNDVSFEVKEGEFIGLVGRNKAGKSTLCFALAGLVPHFFSGGYGGKVIVNGLEVRHHEVGEISTHVGLVFENPFSQMTGSKTNVFEEIAFGLENIGLERKQIIERVNTSLELLDIAALKDQNPFDLSGGQMQRVAIASVIAMRPKILILDEPTSQLDPQGSEEVFKVVENLSKEGMTIIMAEHKIDKVAHYADRILLMDDSKMIDFDVPEKVFSRDDLQEHGIEPPVVTRIAKALGIRKQGSDDYPVTIKGFTQEIGDKL</sequence>
<dbReference type="AlphaFoldDB" id="A0A8J2XJB6"/>
<organism evidence="10 11">
    <name type="scientific">Compostibacillus humi</name>
    <dbReference type="NCBI Taxonomy" id="1245525"/>
    <lineage>
        <taxon>Bacteria</taxon>
        <taxon>Bacillati</taxon>
        <taxon>Bacillota</taxon>
        <taxon>Bacilli</taxon>
        <taxon>Bacillales</taxon>
        <taxon>Bacillaceae</taxon>
        <taxon>Compostibacillus</taxon>
    </lineage>
</organism>
<dbReference type="RefSeq" id="WP_188393437.1">
    <property type="nucleotide sequence ID" value="NZ_BMEV01000112.1"/>
</dbReference>
<evidence type="ECO:0000256" key="4">
    <source>
        <dbReference type="ARBA" id="ARBA00022475"/>
    </source>
</evidence>
<evidence type="ECO:0000256" key="6">
    <source>
        <dbReference type="ARBA" id="ARBA00022840"/>
    </source>
</evidence>
<dbReference type="PANTHER" id="PTHR43553:SF21">
    <property type="entry name" value="ABC TRANSPORTER ATP-BINDING PROTEIN MA_1418-RELATED"/>
    <property type="match status" value="1"/>
</dbReference>
<keyword evidence="5" id="KW-0547">Nucleotide-binding</keyword>
<dbReference type="GO" id="GO:0005524">
    <property type="term" value="F:ATP binding"/>
    <property type="evidence" value="ECO:0007669"/>
    <property type="project" value="UniProtKB-KW"/>
</dbReference>
<dbReference type="PROSITE" id="PS50893">
    <property type="entry name" value="ABC_TRANSPORTER_2"/>
    <property type="match status" value="1"/>
</dbReference>
<proteinExistence type="inferred from homology"/>
<gene>
    <name evidence="10" type="ORF">GCM10010978_32500</name>
</gene>
<name>A0A8J2XJB6_9BACI</name>
<dbReference type="InterPro" id="IPR027417">
    <property type="entry name" value="P-loop_NTPase"/>
</dbReference>
<dbReference type="GO" id="GO:0043190">
    <property type="term" value="C:ATP-binding cassette (ABC) transporter complex"/>
    <property type="evidence" value="ECO:0007669"/>
    <property type="project" value="TreeGrafter"/>
</dbReference>
<dbReference type="InterPro" id="IPR003593">
    <property type="entry name" value="AAA+_ATPase"/>
</dbReference>
<evidence type="ECO:0000256" key="8">
    <source>
        <dbReference type="ARBA" id="ARBA00023136"/>
    </source>
</evidence>
<evidence type="ECO:0000256" key="5">
    <source>
        <dbReference type="ARBA" id="ARBA00022741"/>
    </source>
</evidence>
<dbReference type="SUPFAM" id="SSF52540">
    <property type="entry name" value="P-loop containing nucleoside triphosphate hydrolases"/>
    <property type="match status" value="1"/>
</dbReference>
<feature type="domain" description="ABC transporter" evidence="9">
    <location>
        <begin position="4"/>
        <end position="245"/>
    </location>
</feature>
<reference evidence="10" key="2">
    <citation type="submission" date="2020-09" db="EMBL/GenBank/DDBJ databases">
        <authorList>
            <person name="Sun Q."/>
            <person name="Zhou Y."/>
        </authorList>
    </citation>
    <scope>NUCLEOTIDE SEQUENCE</scope>
    <source>
        <strain evidence="10">CGMCC 1.12360</strain>
    </source>
</reference>
<dbReference type="Proteomes" id="UP000602050">
    <property type="component" value="Unassembled WGS sequence"/>
</dbReference>
<keyword evidence="6 10" id="KW-0067">ATP-binding</keyword>
<keyword evidence="4" id="KW-1003">Cell membrane</keyword>
<protein>
    <submittedName>
        <fullName evidence="10">ABC transporter ATP-binding protein</fullName>
    </submittedName>
</protein>
<dbReference type="GO" id="GO:0015087">
    <property type="term" value="F:cobalt ion transmembrane transporter activity"/>
    <property type="evidence" value="ECO:0007669"/>
    <property type="project" value="UniProtKB-ARBA"/>
</dbReference>
<evidence type="ECO:0000256" key="3">
    <source>
        <dbReference type="ARBA" id="ARBA00022448"/>
    </source>
</evidence>
<evidence type="ECO:0000256" key="7">
    <source>
        <dbReference type="ARBA" id="ARBA00022967"/>
    </source>
</evidence>
<dbReference type="InterPro" id="IPR017871">
    <property type="entry name" value="ABC_transporter-like_CS"/>
</dbReference>
<dbReference type="FunFam" id="3.40.50.300:FF:000224">
    <property type="entry name" value="Energy-coupling factor transporter ATP-binding protein EcfA"/>
    <property type="match status" value="1"/>
</dbReference>
<evidence type="ECO:0000256" key="1">
    <source>
        <dbReference type="ARBA" id="ARBA00004202"/>
    </source>
</evidence>
<dbReference type="GO" id="GO:0016887">
    <property type="term" value="F:ATP hydrolysis activity"/>
    <property type="evidence" value="ECO:0007669"/>
    <property type="project" value="InterPro"/>
</dbReference>
<evidence type="ECO:0000313" key="10">
    <source>
        <dbReference type="EMBL" id="GFZ91373.1"/>
    </source>
</evidence>
<keyword evidence="7" id="KW-1278">Translocase</keyword>
<keyword evidence="11" id="KW-1185">Reference proteome</keyword>
<dbReference type="InterPro" id="IPR015856">
    <property type="entry name" value="ABC_transpr_CbiO/EcfA_su"/>
</dbReference>
<dbReference type="Pfam" id="PF00005">
    <property type="entry name" value="ABC_tran"/>
    <property type="match status" value="1"/>
</dbReference>